<dbReference type="Pfam" id="PF10502">
    <property type="entry name" value="Peptidase_S26"/>
    <property type="match status" value="1"/>
</dbReference>
<proteinExistence type="predicted"/>
<reference evidence="3 4" key="1">
    <citation type="submission" date="2019-01" db="EMBL/GenBank/DDBJ databases">
        <authorList>
            <person name="Chen W.-M."/>
        </authorList>
    </citation>
    <scope>NUCLEOTIDE SEQUENCE [LARGE SCALE GENOMIC DNA]</scope>
    <source>
        <strain evidence="3 4">TLA-22</strain>
    </source>
</reference>
<dbReference type="AlphaFoldDB" id="A0A437J4J8"/>
<dbReference type="Gene3D" id="2.10.109.10">
    <property type="entry name" value="Umud Fragment, subunit A"/>
    <property type="match status" value="1"/>
</dbReference>
<evidence type="ECO:0000313" key="3">
    <source>
        <dbReference type="EMBL" id="RVT39603.1"/>
    </source>
</evidence>
<feature type="transmembrane region" description="Helical" evidence="1">
    <location>
        <begin position="22"/>
        <end position="42"/>
    </location>
</feature>
<dbReference type="InterPro" id="IPR036286">
    <property type="entry name" value="LexA/Signal_pep-like_sf"/>
</dbReference>
<dbReference type="Proteomes" id="UP000282977">
    <property type="component" value="Unassembled WGS sequence"/>
</dbReference>
<dbReference type="InterPro" id="IPR019533">
    <property type="entry name" value="Peptidase_S26"/>
</dbReference>
<dbReference type="GO" id="GO:0004252">
    <property type="term" value="F:serine-type endopeptidase activity"/>
    <property type="evidence" value="ECO:0007669"/>
    <property type="project" value="InterPro"/>
</dbReference>
<organism evidence="3 4">
    <name type="scientific">Sphingobium algorifonticola</name>
    <dbReference type="NCBI Taxonomy" id="2008318"/>
    <lineage>
        <taxon>Bacteria</taxon>
        <taxon>Pseudomonadati</taxon>
        <taxon>Pseudomonadota</taxon>
        <taxon>Alphaproteobacteria</taxon>
        <taxon>Sphingomonadales</taxon>
        <taxon>Sphingomonadaceae</taxon>
        <taxon>Sphingobium</taxon>
    </lineage>
</organism>
<comment type="caution">
    <text evidence="3">The sequence shown here is derived from an EMBL/GenBank/DDBJ whole genome shotgun (WGS) entry which is preliminary data.</text>
</comment>
<keyword evidence="4" id="KW-1185">Reference proteome</keyword>
<protein>
    <submittedName>
        <fullName evidence="3">Type VI secretion protein</fullName>
    </submittedName>
</protein>
<gene>
    <name evidence="3" type="ORF">ENE74_14670</name>
</gene>
<dbReference type="OrthoDB" id="7475540at2"/>
<dbReference type="EMBL" id="RZUL01000006">
    <property type="protein sequence ID" value="RVT39603.1"/>
    <property type="molecule type" value="Genomic_DNA"/>
</dbReference>
<dbReference type="SUPFAM" id="SSF51306">
    <property type="entry name" value="LexA/Signal peptidase"/>
    <property type="match status" value="1"/>
</dbReference>
<keyword evidence="1" id="KW-0812">Transmembrane</keyword>
<keyword evidence="1" id="KW-1133">Transmembrane helix</keyword>
<evidence type="ECO:0000256" key="1">
    <source>
        <dbReference type="SAM" id="Phobius"/>
    </source>
</evidence>
<evidence type="ECO:0000259" key="2">
    <source>
        <dbReference type="Pfam" id="PF10502"/>
    </source>
</evidence>
<keyword evidence="1" id="KW-0472">Membrane</keyword>
<evidence type="ECO:0000313" key="4">
    <source>
        <dbReference type="Proteomes" id="UP000282977"/>
    </source>
</evidence>
<accession>A0A437J4J8</accession>
<sequence length="181" mass="19807">MAAAASKPATGPAASWRPRTRLWQLFGLFVVGSIVLSAIATWRSDHLLLINTTDSLPNWAFLIQRHKLPARGDYLFFDPPQSALLRRHFGAKPRMFGKIVYGMPGDTISHTGREVAVNGRIVARMKPFTRFGEPLAPGATGRVPPGCYFAATPHKDGFDSRYAEIGFVCARQVIGTGEAIL</sequence>
<dbReference type="RefSeq" id="WP_127691679.1">
    <property type="nucleotide sequence ID" value="NZ_RZUL01000006.1"/>
</dbReference>
<dbReference type="GO" id="GO:0006465">
    <property type="term" value="P:signal peptide processing"/>
    <property type="evidence" value="ECO:0007669"/>
    <property type="project" value="InterPro"/>
</dbReference>
<feature type="domain" description="Peptidase S26" evidence="2">
    <location>
        <begin position="25"/>
        <end position="179"/>
    </location>
</feature>
<name>A0A437J4J8_9SPHN</name>